<dbReference type="GO" id="GO:0042167">
    <property type="term" value="P:heme catabolic process"/>
    <property type="evidence" value="ECO:0007669"/>
    <property type="project" value="TreeGrafter"/>
</dbReference>
<evidence type="ECO:0000256" key="5">
    <source>
        <dbReference type="PIRSR" id="PIRSR000343-2"/>
    </source>
</evidence>
<dbReference type="CDD" id="cd19165">
    <property type="entry name" value="HemeO"/>
    <property type="match status" value="1"/>
</dbReference>
<sequence>MTTASDDDHRSETAPVSLSAGLRTATAVAHERAERADFVDDLMSGRLDAADYLRMAVQLYFVYRALESVGDDLSGDEIAGPVVDERLRRLPRLAADLAVLGVDPATVTPLPGVAAYVAAIEATRTDPIRFVAHHYTRYLGDLSGGQVIRSRMKLHYGLTDDALSFYVFDEIDKLKRYKDAYRDTLDTLPLDGVQVHRLLDEAVEAFGHNERMFAELAG</sequence>
<dbReference type="Gene3D" id="1.20.910.10">
    <property type="entry name" value="Heme oxygenase-like"/>
    <property type="match status" value="1"/>
</dbReference>
<dbReference type="Proteomes" id="UP000475545">
    <property type="component" value="Unassembled WGS sequence"/>
</dbReference>
<dbReference type="InterPro" id="IPR002051">
    <property type="entry name" value="Haem_Oase"/>
</dbReference>
<dbReference type="SUPFAM" id="SSF48613">
    <property type="entry name" value="Heme oxygenase-like"/>
    <property type="match status" value="1"/>
</dbReference>
<dbReference type="PANTHER" id="PTHR10720:SF0">
    <property type="entry name" value="HEME OXYGENASE"/>
    <property type="match status" value="1"/>
</dbReference>
<dbReference type="GO" id="GO:0006979">
    <property type="term" value="P:response to oxidative stress"/>
    <property type="evidence" value="ECO:0007669"/>
    <property type="project" value="TreeGrafter"/>
</dbReference>
<keyword evidence="1 4" id="KW-0349">Heme</keyword>
<reference evidence="6 7" key="1">
    <citation type="submission" date="2019-11" db="EMBL/GenBank/DDBJ databases">
        <title>Gordonia sp. nov., a novel actinobacterium isolated from mangrove soil in Hainan.</title>
        <authorList>
            <person name="Huang X."/>
            <person name="Xie Y."/>
            <person name="Chu X."/>
            <person name="Xiao K."/>
        </authorList>
    </citation>
    <scope>NUCLEOTIDE SEQUENCE [LARGE SCALE GENOMIC DNA]</scope>
    <source>
        <strain evidence="6 7">HNM0687</strain>
    </source>
</reference>
<name>A0A6L7GMA0_9ACTN</name>
<proteinExistence type="predicted"/>
<dbReference type="GO" id="GO:0046872">
    <property type="term" value="F:metal ion binding"/>
    <property type="evidence" value="ECO:0007669"/>
    <property type="project" value="UniProtKB-KW"/>
</dbReference>
<organism evidence="6 7">
    <name type="scientific">Gordonia mangrovi</name>
    <dbReference type="NCBI Taxonomy" id="2665643"/>
    <lineage>
        <taxon>Bacteria</taxon>
        <taxon>Bacillati</taxon>
        <taxon>Actinomycetota</taxon>
        <taxon>Actinomycetes</taxon>
        <taxon>Mycobacteriales</taxon>
        <taxon>Gordoniaceae</taxon>
        <taxon>Gordonia</taxon>
    </lineage>
</organism>
<feature type="binding site" description="axial binding residue" evidence="5">
    <location>
        <position position="30"/>
    </location>
    <ligand>
        <name>heme b</name>
        <dbReference type="ChEBI" id="CHEBI:60344"/>
    </ligand>
    <ligandPart>
        <name>Fe</name>
        <dbReference type="ChEBI" id="CHEBI:18248"/>
    </ligandPart>
</feature>
<keyword evidence="3 5" id="KW-0408">Iron</keyword>
<evidence type="ECO:0000313" key="7">
    <source>
        <dbReference type="Proteomes" id="UP000475545"/>
    </source>
</evidence>
<feature type="binding site" evidence="4">
    <location>
        <position position="23"/>
    </location>
    <ligand>
        <name>heme b</name>
        <dbReference type="ChEBI" id="CHEBI:60344"/>
    </ligand>
</feature>
<gene>
    <name evidence="6" type="ORF">GIY30_06770</name>
</gene>
<dbReference type="RefSeq" id="WP_160901106.1">
    <property type="nucleotide sequence ID" value="NZ_CP102850.1"/>
</dbReference>
<feature type="binding site" evidence="4">
    <location>
        <position position="135"/>
    </location>
    <ligand>
        <name>heme b</name>
        <dbReference type="ChEBI" id="CHEBI:60344"/>
    </ligand>
</feature>
<dbReference type="PRINTS" id="PR00088">
    <property type="entry name" value="HAEMOXYGNASE"/>
</dbReference>
<dbReference type="InterPro" id="IPR016084">
    <property type="entry name" value="Haem_Oase-like_multi-hlx"/>
</dbReference>
<dbReference type="AlphaFoldDB" id="A0A6L7GMA0"/>
<evidence type="ECO:0000256" key="4">
    <source>
        <dbReference type="PIRSR" id="PIRSR000343-1"/>
    </source>
</evidence>
<dbReference type="GO" id="GO:0006788">
    <property type="term" value="P:heme oxidation"/>
    <property type="evidence" value="ECO:0007669"/>
    <property type="project" value="InterPro"/>
</dbReference>
<dbReference type="GO" id="GO:0020037">
    <property type="term" value="F:heme binding"/>
    <property type="evidence" value="ECO:0007669"/>
    <property type="project" value="TreeGrafter"/>
</dbReference>
<evidence type="ECO:0000256" key="2">
    <source>
        <dbReference type="ARBA" id="ARBA00022723"/>
    </source>
</evidence>
<dbReference type="PIRSF" id="PIRSF000343">
    <property type="entry name" value="Haem_Oase"/>
    <property type="match status" value="1"/>
</dbReference>
<dbReference type="GO" id="GO:0004392">
    <property type="term" value="F:heme oxygenase (decyclizing) activity"/>
    <property type="evidence" value="ECO:0007669"/>
    <property type="project" value="InterPro"/>
</dbReference>
<keyword evidence="7" id="KW-1185">Reference proteome</keyword>
<dbReference type="PANTHER" id="PTHR10720">
    <property type="entry name" value="HEME OXYGENASE"/>
    <property type="match status" value="1"/>
</dbReference>
<dbReference type="Pfam" id="PF01126">
    <property type="entry name" value="Heme_oxygenase"/>
    <property type="match status" value="1"/>
</dbReference>
<keyword evidence="2 5" id="KW-0479">Metal-binding</keyword>
<protein>
    <submittedName>
        <fullName evidence="6">Biliverdin-producing heme oxygenase</fullName>
    </submittedName>
</protein>
<evidence type="ECO:0000256" key="3">
    <source>
        <dbReference type="ARBA" id="ARBA00023004"/>
    </source>
</evidence>
<dbReference type="EMBL" id="WMBR01000001">
    <property type="protein sequence ID" value="MXP21054.1"/>
    <property type="molecule type" value="Genomic_DNA"/>
</dbReference>
<evidence type="ECO:0000313" key="6">
    <source>
        <dbReference type="EMBL" id="MXP21054.1"/>
    </source>
</evidence>
<evidence type="ECO:0000256" key="1">
    <source>
        <dbReference type="ARBA" id="ARBA00022617"/>
    </source>
</evidence>
<comment type="caution">
    <text evidence="6">The sequence shown here is derived from an EMBL/GenBank/DDBJ whole genome shotgun (WGS) entry which is preliminary data.</text>
</comment>
<feature type="binding site" evidence="4">
    <location>
        <position position="182"/>
    </location>
    <ligand>
        <name>heme b</name>
        <dbReference type="ChEBI" id="CHEBI:60344"/>
    </ligand>
</feature>
<accession>A0A6L7GMA0</accession>
<dbReference type="InterPro" id="IPR016053">
    <property type="entry name" value="Haem_Oase-like"/>
</dbReference>